<comment type="caution">
    <text evidence="2">The sequence shown here is derived from an EMBL/GenBank/DDBJ whole genome shotgun (WGS) entry which is preliminary data.</text>
</comment>
<sequence length="166" mass="19001">MSRSQIYSLGRGWSAGSTRGSRPPTSHPKYRSILRNNDVYMDHTAVKIPQELRSFFDSEILKDRGHGWGYLASGEPGSGQRRLLWLFSEAYASEDQPSVVDSIAFSTCVTYREVVLHVHHYSVAEDRYYLSSLGTFQTTNIHQVQAYNNIVQNIFEHGLETRQRKT</sequence>
<feature type="region of interest" description="Disordered" evidence="1">
    <location>
        <begin position="1"/>
        <end position="29"/>
    </location>
</feature>
<accession>A0A2B7ZJ75</accession>
<evidence type="ECO:0000313" key="2">
    <source>
        <dbReference type="EMBL" id="PGH33401.1"/>
    </source>
</evidence>
<name>A0A2B7ZJ75_9EURO</name>
<gene>
    <name evidence="2" type="ORF">GX50_03789</name>
</gene>
<evidence type="ECO:0000313" key="3">
    <source>
        <dbReference type="Proteomes" id="UP000226031"/>
    </source>
</evidence>
<evidence type="ECO:0000256" key="1">
    <source>
        <dbReference type="SAM" id="MobiDB-lite"/>
    </source>
</evidence>
<feature type="compositionally biased region" description="Polar residues" evidence="1">
    <location>
        <begin position="15"/>
        <end position="24"/>
    </location>
</feature>
<dbReference type="AlphaFoldDB" id="A0A2B7ZJ75"/>
<reference evidence="2 3" key="1">
    <citation type="submission" date="2017-10" db="EMBL/GenBank/DDBJ databases">
        <title>Comparative genomics in systemic dimorphic fungi from Ajellomycetaceae.</title>
        <authorList>
            <person name="Munoz J.F."/>
            <person name="Mcewen J.G."/>
            <person name="Clay O.K."/>
            <person name="Cuomo C.A."/>
        </authorList>
    </citation>
    <scope>NUCLEOTIDE SEQUENCE [LARGE SCALE GENOMIC DNA]</scope>
    <source>
        <strain evidence="2 3">UAMH4076</strain>
    </source>
</reference>
<proteinExistence type="predicted"/>
<keyword evidence="3" id="KW-1185">Reference proteome</keyword>
<dbReference type="EMBL" id="PDND01000064">
    <property type="protein sequence ID" value="PGH33401.1"/>
    <property type="molecule type" value="Genomic_DNA"/>
</dbReference>
<dbReference type="Proteomes" id="UP000226031">
    <property type="component" value="Unassembled WGS sequence"/>
</dbReference>
<organism evidence="2 3">
    <name type="scientific">[Emmonsia] crescens</name>
    <dbReference type="NCBI Taxonomy" id="73230"/>
    <lineage>
        <taxon>Eukaryota</taxon>
        <taxon>Fungi</taxon>
        <taxon>Dikarya</taxon>
        <taxon>Ascomycota</taxon>
        <taxon>Pezizomycotina</taxon>
        <taxon>Eurotiomycetes</taxon>
        <taxon>Eurotiomycetidae</taxon>
        <taxon>Onygenales</taxon>
        <taxon>Ajellomycetaceae</taxon>
        <taxon>Emergomyces</taxon>
    </lineage>
</organism>
<protein>
    <submittedName>
        <fullName evidence="2">Uncharacterized protein</fullName>
    </submittedName>
</protein>